<evidence type="ECO:0000313" key="2">
    <source>
        <dbReference type="Proteomes" id="UP000176682"/>
    </source>
</evidence>
<accession>A0A1F5FG02</accession>
<gene>
    <name evidence="1" type="ORF">A2368_00050</name>
</gene>
<dbReference type="Proteomes" id="UP000176682">
    <property type="component" value="Unassembled WGS sequence"/>
</dbReference>
<comment type="caution">
    <text evidence="1">The sequence shown here is derived from an EMBL/GenBank/DDBJ whole genome shotgun (WGS) entry which is preliminary data.</text>
</comment>
<protein>
    <submittedName>
        <fullName evidence="1">Uncharacterized protein</fullName>
    </submittedName>
</protein>
<sequence>MSVSNTKEILKTFSLDEHNSIVIGSGILQSLGIRPSNDIDLVVTNDIYASLKDTGKFKVAENHGREILAGDELEIGADWFVLSKSYTFADLAAVSTVIDGVRYISLDFLLQVKQSWVLHDAVVRQKDIDDVQLIQDYI</sequence>
<reference evidence="1 2" key="1">
    <citation type="journal article" date="2016" name="Nat. Commun.">
        <title>Thousands of microbial genomes shed light on interconnected biogeochemical processes in an aquifer system.</title>
        <authorList>
            <person name="Anantharaman K."/>
            <person name="Brown C.T."/>
            <person name="Hug L.A."/>
            <person name="Sharon I."/>
            <person name="Castelle C.J."/>
            <person name="Probst A.J."/>
            <person name="Thomas B.C."/>
            <person name="Singh A."/>
            <person name="Wilkins M.J."/>
            <person name="Karaoz U."/>
            <person name="Brodie E.L."/>
            <person name="Williams K.H."/>
            <person name="Hubbard S.S."/>
            <person name="Banfield J.F."/>
        </authorList>
    </citation>
    <scope>NUCLEOTIDE SEQUENCE [LARGE SCALE GENOMIC DNA]</scope>
</reference>
<dbReference type="EMBL" id="MFAM01000045">
    <property type="protein sequence ID" value="OGD78474.1"/>
    <property type="molecule type" value="Genomic_DNA"/>
</dbReference>
<evidence type="ECO:0000313" key="1">
    <source>
        <dbReference type="EMBL" id="OGD78474.1"/>
    </source>
</evidence>
<proteinExistence type="predicted"/>
<organism evidence="1 2">
    <name type="scientific">Candidatus Collierbacteria bacterium RIFOXYB1_FULL_49_13</name>
    <dbReference type="NCBI Taxonomy" id="1817728"/>
    <lineage>
        <taxon>Bacteria</taxon>
        <taxon>Candidatus Collieribacteriota</taxon>
    </lineage>
</organism>
<dbReference type="AlphaFoldDB" id="A0A1F5FG02"/>
<name>A0A1F5FG02_9BACT</name>